<sequence>MPPVQLSFAGWFPGKVWNFKGAYMVGFMTAVSCSACVYTCIHYIRNSPDFAWREEMRKDEDQQNSFLKDRARDSYDNSFFRKLGMLRDRSAPGGPNEKDTRIFRGFA</sequence>
<evidence type="ECO:0000256" key="1">
    <source>
        <dbReference type="SAM" id="MobiDB-lite"/>
    </source>
</evidence>
<evidence type="ECO:0000313" key="3">
    <source>
        <dbReference type="EMBL" id="PRW56058.1"/>
    </source>
</evidence>
<dbReference type="Proteomes" id="UP000239899">
    <property type="component" value="Unassembled WGS sequence"/>
</dbReference>
<evidence type="ECO:0000256" key="2">
    <source>
        <dbReference type="SAM" id="Phobius"/>
    </source>
</evidence>
<feature type="region of interest" description="Disordered" evidence="1">
    <location>
        <begin position="86"/>
        <end position="107"/>
    </location>
</feature>
<feature type="transmembrane region" description="Helical" evidence="2">
    <location>
        <begin position="22"/>
        <end position="44"/>
    </location>
</feature>
<keyword evidence="2" id="KW-0812">Transmembrane</keyword>
<evidence type="ECO:0000313" key="4">
    <source>
        <dbReference type="Proteomes" id="UP000239899"/>
    </source>
</evidence>
<gene>
    <name evidence="3" type="ORF">C2E21_5007</name>
</gene>
<accession>A0A2P6TPV5</accession>
<dbReference type="OrthoDB" id="509546at2759"/>
<comment type="caution">
    <text evidence="3">The sequence shown here is derived from an EMBL/GenBank/DDBJ whole genome shotgun (WGS) entry which is preliminary data.</text>
</comment>
<name>A0A2P6TPV5_CHLSO</name>
<keyword evidence="2" id="KW-1133">Transmembrane helix</keyword>
<keyword evidence="2" id="KW-0472">Membrane</keyword>
<dbReference type="AlphaFoldDB" id="A0A2P6TPV5"/>
<organism evidence="3 4">
    <name type="scientific">Chlorella sorokiniana</name>
    <name type="common">Freshwater green alga</name>
    <dbReference type="NCBI Taxonomy" id="3076"/>
    <lineage>
        <taxon>Eukaryota</taxon>
        <taxon>Viridiplantae</taxon>
        <taxon>Chlorophyta</taxon>
        <taxon>core chlorophytes</taxon>
        <taxon>Trebouxiophyceae</taxon>
        <taxon>Chlorellales</taxon>
        <taxon>Chlorellaceae</taxon>
        <taxon>Chlorella clade</taxon>
        <taxon>Chlorella</taxon>
    </lineage>
</organism>
<reference evidence="3 4" key="1">
    <citation type="journal article" date="2018" name="Plant J.">
        <title>Genome sequences of Chlorella sorokiniana UTEX 1602 and Micractinium conductrix SAG 241.80: implications to maltose excretion by a green alga.</title>
        <authorList>
            <person name="Arriola M.B."/>
            <person name="Velmurugan N."/>
            <person name="Zhang Y."/>
            <person name="Plunkett M.H."/>
            <person name="Hondzo H."/>
            <person name="Barney B.M."/>
        </authorList>
    </citation>
    <scope>NUCLEOTIDE SEQUENCE [LARGE SCALE GENOMIC DNA]</scope>
    <source>
        <strain evidence="4">UTEX 1602</strain>
    </source>
</reference>
<dbReference type="EMBL" id="LHPG02000009">
    <property type="protein sequence ID" value="PRW56058.1"/>
    <property type="molecule type" value="Genomic_DNA"/>
</dbReference>
<proteinExistence type="predicted"/>
<keyword evidence="4" id="KW-1185">Reference proteome</keyword>
<protein>
    <submittedName>
        <fullName evidence="3">Cellulose synthase</fullName>
    </submittedName>
</protein>